<protein>
    <submittedName>
        <fullName evidence="1">Uncharacterized protein</fullName>
    </submittedName>
</protein>
<evidence type="ECO:0000313" key="1">
    <source>
        <dbReference type="EMBL" id="MBY4636871.1"/>
    </source>
</evidence>
<evidence type="ECO:0000313" key="2">
    <source>
        <dbReference type="Proteomes" id="UP001166571"/>
    </source>
</evidence>
<proteinExistence type="predicted"/>
<keyword evidence="2" id="KW-1185">Reference proteome</keyword>
<dbReference type="Proteomes" id="UP001166571">
    <property type="component" value="Unassembled WGS sequence"/>
</dbReference>
<name>A0ABS7MFM4_9SPHN</name>
<sequence>MIKAIEKDHVCVTRDGKRIPVRLAAYKKKGAYKVSKGPNVVSAEISCATLDEVMQYVGKGYMVRMQSEIMDLDGKRRRINGLYSHDKIEAIR</sequence>
<dbReference type="EMBL" id="JAILXK010000001">
    <property type="protein sequence ID" value="MBY4636871.1"/>
    <property type="molecule type" value="Genomic_DNA"/>
</dbReference>
<accession>A0ABS7MFM4</accession>
<gene>
    <name evidence="1" type="ORF">K5P26_06930</name>
</gene>
<comment type="caution">
    <text evidence="1">The sequence shown here is derived from an EMBL/GenBank/DDBJ whole genome shotgun (WGS) entry which is preliminary data.</text>
</comment>
<organism evidence="1 2">
    <name type="scientific">Sphingopyxis jiangsuensis</name>
    <dbReference type="NCBI Taxonomy" id="2871171"/>
    <lineage>
        <taxon>Bacteria</taxon>
        <taxon>Pseudomonadati</taxon>
        <taxon>Pseudomonadota</taxon>
        <taxon>Alphaproteobacteria</taxon>
        <taxon>Sphingomonadales</taxon>
        <taxon>Sphingomonadaceae</taxon>
        <taxon>Sphingopyxis</taxon>
    </lineage>
</organism>
<reference evidence="1" key="1">
    <citation type="submission" date="2021-08" db="EMBL/GenBank/DDBJ databases">
        <title>Sphingopyxis panaciterrulae sp. nov., isolated from the surface water of the Yellow Sea.</title>
        <authorList>
            <person name="Gao Z."/>
            <person name="Zhang D."/>
            <person name="Zhang A."/>
        </authorList>
    </citation>
    <scope>NUCLEOTIDE SEQUENCE</scope>
    <source>
        <strain evidence="1">XHP0097</strain>
    </source>
</reference>
<dbReference type="RefSeq" id="WP_201925220.1">
    <property type="nucleotide sequence ID" value="NZ_JAERPO010000001.1"/>
</dbReference>